<keyword evidence="2" id="KW-0472">Membrane</keyword>
<keyword evidence="2" id="KW-0812">Transmembrane</keyword>
<feature type="transmembrane region" description="Helical" evidence="2">
    <location>
        <begin position="136"/>
        <end position="158"/>
    </location>
</feature>
<evidence type="ECO:0000256" key="1">
    <source>
        <dbReference type="SAM" id="MobiDB-lite"/>
    </source>
</evidence>
<protein>
    <submittedName>
        <fullName evidence="3">Uncharacterized protein</fullName>
    </submittedName>
</protein>
<accession>A0A098Y8C3</accession>
<comment type="caution">
    <text evidence="3">The sequence shown here is derived from an EMBL/GenBank/DDBJ whole genome shotgun (WGS) entry which is preliminary data.</text>
</comment>
<keyword evidence="2" id="KW-1133">Transmembrane helix</keyword>
<feature type="transmembrane region" description="Helical" evidence="2">
    <location>
        <begin position="62"/>
        <end position="79"/>
    </location>
</feature>
<feature type="transmembrane region" description="Helical" evidence="2">
    <location>
        <begin position="193"/>
        <end position="213"/>
    </location>
</feature>
<feature type="transmembrane region" description="Helical" evidence="2">
    <location>
        <begin position="225"/>
        <end position="246"/>
    </location>
</feature>
<dbReference type="Proteomes" id="UP000029713">
    <property type="component" value="Unassembled WGS sequence"/>
</dbReference>
<proteinExistence type="predicted"/>
<feature type="transmembrane region" description="Helical" evidence="2">
    <location>
        <begin position="164"/>
        <end position="181"/>
    </location>
</feature>
<gene>
    <name evidence="3" type="ORF">IN07_14315</name>
</gene>
<feature type="region of interest" description="Disordered" evidence="1">
    <location>
        <begin position="1"/>
        <end position="25"/>
    </location>
</feature>
<name>A0A098Y8C3_9ACTN</name>
<keyword evidence="4" id="KW-1185">Reference proteome</keyword>
<evidence type="ECO:0000313" key="4">
    <source>
        <dbReference type="Proteomes" id="UP000029713"/>
    </source>
</evidence>
<dbReference type="STRING" id="1522368.IN07_14315"/>
<feature type="transmembrane region" description="Helical" evidence="2">
    <location>
        <begin position="99"/>
        <end position="116"/>
    </location>
</feature>
<dbReference type="RefSeq" id="WP_036336512.1">
    <property type="nucleotide sequence ID" value="NZ_JPMX01000062.1"/>
</dbReference>
<reference evidence="3 4" key="1">
    <citation type="submission" date="2014-07" db="EMBL/GenBank/DDBJ databases">
        <title>Biosystematic studies on Modestobacter strains isolated from extreme hyper-arid desert soil and from historic building.</title>
        <authorList>
            <person name="Bukarasam K."/>
            <person name="Bull A."/>
            <person name="Girard G."/>
            <person name="van Wezel G."/>
            <person name="Goodfellow M."/>
        </authorList>
    </citation>
    <scope>NUCLEOTIDE SEQUENCE [LARGE SCALE GENOMIC DNA]</scope>
    <source>
        <strain evidence="3 4">KNN45-2b</strain>
    </source>
</reference>
<dbReference type="OrthoDB" id="9853507at2"/>
<sequence length="254" mass="25963">MTQDASPRLHLVTGNSVAPLTDGARPAEVETDNAVMADLLRRAEALDARVAAETTPRSPHPAGLVAVGTVLTVVLALLGRQPWQLPSRDGGAVADVPQSLVTFLLLSAVLCVWTAGRLTRPAATLRSATAAQTWWALLGGAAVVSLAATVSLASFAGYEGPGDLLARCAVVAVPAVLAGFVARYDGRAARIRLALGTGLVTVPLCGLGWALLSSSARSTAGLADVLTMTGMAAVIPLALAVTFVAADRRRRTAS</sequence>
<organism evidence="3 4">
    <name type="scientific">Modestobacter caceresii</name>
    <dbReference type="NCBI Taxonomy" id="1522368"/>
    <lineage>
        <taxon>Bacteria</taxon>
        <taxon>Bacillati</taxon>
        <taxon>Actinomycetota</taxon>
        <taxon>Actinomycetes</taxon>
        <taxon>Geodermatophilales</taxon>
        <taxon>Geodermatophilaceae</taxon>
        <taxon>Modestobacter</taxon>
    </lineage>
</organism>
<dbReference type="EMBL" id="JPMX01000062">
    <property type="protein sequence ID" value="KGH45956.1"/>
    <property type="molecule type" value="Genomic_DNA"/>
</dbReference>
<evidence type="ECO:0000256" key="2">
    <source>
        <dbReference type="SAM" id="Phobius"/>
    </source>
</evidence>
<dbReference type="AlphaFoldDB" id="A0A098Y8C3"/>
<evidence type="ECO:0000313" key="3">
    <source>
        <dbReference type="EMBL" id="KGH45956.1"/>
    </source>
</evidence>